<organism evidence="1 2">
    <name type="scientific">Prauserella halophila</name>
    <dbReference type="NCBI Taxonomy" id="185641"/>
    <lineage>
        <taxon>Bacteria</taxon>
        <taxon>Bacillati</taxon>
        <taxon>Actinomycetota</taxon>
        <taxon>Actinomycetes</taxon>
        <taxon>Pseudonocardiales</taxon>
        <taxon>Pseudonocardiaceae</taxon>
        <taxon>Prauserella</taxon>
    </lineage>
</organism>
<evidence type="ECO:0000313" key="2">
    <source>
        <dbReference type="Proteomes" id="UP001500653"/>
    </source>
</evidence>
<protein>
    <submittedName>
        <fullName evidence="1">Uncharacterized protein</fullName>
    </submittedName>
</protein>
<dbReference type="PANTHER" id="PTHR28055:SF1">
    <property type="entry name" value="ALTERED INHERITANCE OF MITOCHONDRIA PROTEIN 41, MITOCHONDRIAL"/>
    <property type="match status" value="1"/>
</dbReference>
<proteinExistence type="predicted"/>
<dbReference type="Gene3D" id="1.10.1510.10">
    <property type="entry name" value="Uncharacterised protein YqeY/AIM41 PF09424, N-terminal domain"/>
    <property type="match status" value="1"/>
</dbReference>
<keyword evidence="2" id="KW-1185">Reference proteome</keyword>
<dbReference type="PANTHER" id="PTHR28055">
    <property type="entry name" value="ALTERED INHERITANCE OF MITOCHONDRIA PROTEIN 41, MITOCHONDRIAL"/>
    <property type="match status" value="1"/>
</dbReference>
<dbReference type="EMBL" id="BAAALN010000007">
    <property type="protein sequence ID" value="GAA1242409.1"/>
    <property type="molecule type" value="Genomic_DNA"/>
</dbReference>
<sequence>MADGGEGTRDDVDCTDSDGWFDLVDRKNDRIRRPCCGFRGPCCGENGKRVPARRCYVTPVTEQVTELRAAMRTALKDAMKTKDKGATSALRSALGAIDNAEAVQAETAPDAGSDNVAGAVAGVGTADVARRELTGEDVTGIVRSAVDERRANAADYDRLGQHDAAEAVRYEASVLARFVDG</sequence>
<gene>
    <name evidence="1" type="ORF">GCM10009676_29760</name>
</gene>
<name>A0ABP4GXF5_9PSEU</name>
<dbReference type="Proteomes" id="UP001500653">
    <property type="component" value="Unassembled WGS sequence"/>
</dbReference>
<accession>A0ABP4GXF5</accession>
<reference evidence="2" key="1">
    <citation type="journal article" date="2019" name="Int. J. Syst. Evol. Microbiol.">
        <title>The Global Catalogue of Microorganisms (GCM) 10K type strain sequencing project: providing services to taxonomists for standard genome sequencing and annotation.</title>
        <authorList>
            <consortium name="The Broad Institute Genomics Platform"/>
            <consortium name="The Broad Institute Genome Sequencing Center for Infectious Disease"/>
            <person name="Wu L."/>
            <person name="Ma J."/>
        </authorList>
    </citation>
    <scope>NUCLEOTIDE SEQUENCE [LARGE SCALE GENOMIC DNA]</scope>
    <source>
        <strain evidence="2">JCM 13023</strain>
    </source>
</reference>
<dbReference type="InterPro" id="IPR019004">
    <property type="entry name" value="YqeY/Aim41"/>
</dbReference>
<comment type="caution">
    <text evidence="1">The sequence shown here is derived from an EMBL/GenBank/DDBJ whole genome shotgun (WGS) entry which is preliminary data.</text>
</comment>
<evidence type="ECO:0000313" key="1">
    <source>
        <dbReference type="EMBL" id="GAA1242409.1"/>
    </source>
</evidence>
<dbReference type="InterPro" id="IPR042184">
    <property type="entry name" value="YqeY/Aim41_N"/>
</dbReference>